<reference evidence="2" key="1">
    <citation type="journal article" date="2023" name="Mol. Phylogenet. Evol.">
        <title>Genome-scale phylogeny and comparative genomics of the fungal order Sordariales.</title>
        <authorList>
            <person name="Hensen N."/>
            <person name="Bonometti L."/>
            <person name="Westerberg I."/>
            <person name="Brannstrom I.O."/>
            <person name="Guillou S."/>
            <person name="Cros-Aarteil S."/>
            <person name="Calhoun S."/>
            <person name="Haridas S."/>
            <person name="Kuo A."/>
            <person name="Mondo S."/>
            <person name="Pangilinan J."/>
            <person name="Riley R."/>
            <person name="LaButti K."/>
            <person name="Andreopoulos B."/>
            <person name="Lipzen A."/>
            <person name="Chen C."/>
            <person name="Yan M."/>
            <person name="Daum C."/>
            <person name="Ng V."/>
            <person name="Clum A."/>
            <person name="Steindorff A."/>
            <person name="Ohm R.A."/>
            <person name="Martin F."/>
            <person name="Silar P."/>
            <person name="Natvig D.O."/>
            <person name="Lalanne C."/>
            <person name="Gautier V."/>
            <person name="Ament-Velasquez S.L."/>
            <person name="Kruys A."/>
            <person name="Hutchinson M.I."/>
            <person name="Powell A.J."/>
            <person name="Barry K."/>
            <person name="Miller A.N."/>
            <person name="Grigoriev I.V."/>
            <person name="Debuchy R."/>
            <person name="Gladieux P."/>
            <person name="Hiltunen Thoren M."/>
            <person name="Johannesson H."/>
        </authorList>
    </citation>
    <scope>NUCLEOTIDE SEQUENCE</scope>
    <source>
        <strain evidence="2">CBS 232.78</strain>
    </source>
</reference>
<reference evidence="2" key="2">
    <citation type="submission" date="2023-06" db="EMBL/GenBank/DDBJ databases">
        <authorList>
            <consortium name="Lawrence Berkeley National Laboratory"/>
            <person name="Haridas S."/>
            <person name="Hensen N."/>
            <person name="Bonometti L."/>
            <person name="Westerberg I."/>
            <person name="Brannstrom I.O."/>
            <person name="Guillou S."/>
            <person name="Cros-Aarteil S."/>
            <person name="Calhoun S."/>
            <person name="Kuo A."/>
            <person name="Mondo S."/>
            <person name="Pangilinan J."/>
            <person name="Riley R."/>
            <person name="LaButti K."/>
            <person name="Andreopoulos B."/>
            <person name="Lipzen A."/>
            <person name="Chen C."/>
            <person name="Yanf M."/>
            <person name="Daum C."/>
            <person name="Ng V."/>
            <person name="Clum A."/>
            <person name="Steindorff A."/>
            <person name="Ohm R."/>
            <person name="Martin F."/>
            <person name="Silar P."/>
            <person name="Natvig D."/>
            <person name="Lalanne C."/>
            <person name="Gautier V."/>
            <person name="Ament-velasquez S.L."/>
            <person name="Kruys A."/>
            <person name="Hutchinson M.I."/>
            <person name="Powell A.J."/>
            <person name="Barry K."/>
            <person name="Miller A.N."/>
            <person name="Grigoriev I.V."/>
            <person name="Debuchy R."/>
            <person name="Gladieux P."/>
            <person name="Thoren M.H."/>
            <person name="Johannesson H."/>
        </authorList>
    </citation>
    <scope>NUCLEOTIDE SEQUENCE</scope>
    <source>
        <strain evidence="2">CBS 232.78</strain>
    </source>
</reference>
<feature type="region of interest" description="Disordered" evidence="1">
    <location>
        <begin position="1"/>
        <end position="156"/>
    </location>
</feature>
<gene>
    <name evidence="2" type="ORF">B0H63DRAFT_524261</name>
</gene>
<sequence>MEVITPATPSPGGTSEIRTPSAPRNGTFEDSWSPYQPRKSLRIEKQRAANRTPSPPGRLSSQHQTSLGSPHKKKKSTALNSNMTSPTHSPQKRRAPAMDSLRRASGTLATQGSARAASVFDLTSKNELPRGRTGASTSGGMLITPAKTPQKPPTENSKVKIGAIARNLFHSDDEFMPAPTKTRAERYTLDSFCSVHETNSDVEIYTDSHERIPEVDLSNDNPFYGNHAPAPESPRRRSKRQEAKVHIPGEGETTVDEAVRRSDGVLANFRGMRKFRKFAVNDDSRANVTPRLLFPPKAEEQAQVNTDIEEAETDIEDAEMTTDNDDPVFSSKDEAGIATPSDLLMKSPGTPKAPLFAPASPPTTARTTRFGSKKSTETTPMKPRASKRSPFGDWRITKGSSDGHSHKRPAETVPEAPSKRSRA</sequence>
<keyword evidence="3" id="KW-1185">Reference proteome</keyword>
<dbReference type="Proteomes" id="UP001285441">
    <property type="component" value="Unassembled WGS sequence"/>
</dbReference>
<feature type="compositionally biased region" description="Acidic residues" evidence="1">
    <location>
        <begin position="314"/>
        <end position="326"/>
    </location>
</feature>
<name>A0AAE0NHE8_9PEZI</name>
<evidence type="ECO:0000313" key="2">
    <source>
        <dbReference type="EMBL" id="KAK3381552.1"/>
    </source>
</evidence>
<feature type="compositionally biased region" description="Polar residues" evidence="1">
    <location>
        <begin position="59"/>
        <end position="68"/>
    </location>
</feature>
<feature type="compositionally biased region" description="Polar residues" evidence="1">
    <location>
        <begin position="11"/>
        <end position="34"/>
    </location>
</feature>
<feature type="region of interest" description="Disordered" evidence="1">
    <location>
        <begin position="314"/>
        <end position="423"/>
    </location>
</feature>
<evidence type="ECO:0000313" key="3">
    <source>
        <dbReference type="Proteomes" id="UP001285441"/>
    </source>
</evidence>
<feature type="compositionally biased region" description="Polar residues" evidence="1">
    <location>
        <begin position="77"/>
        <end position="89"/>
    </location>
</feature>
<dbReference type="AlphaFoldDB" id="A0AAE0NHE8"/>
<comment type="caution">
    <text evidence="2">The sequence shown here is derived from an EMBL/GenBank/DDBJ whole genome shotgun (WGS) entry which is preliminary data.</text>
</comment>
<proteinExistence type="predicted"/>
<feature type="region of interest" description="Disordered" evidence="1">
    <location>
        <begin position="215"/>
        <end position="256"/>
    </location>
</feature>
<evidence type="ECO:0000256" key="1">
    <source>
        <dbReference type="SAM" id="MobiDB-lite"/>
    </source>
</evidence>
<feature type="compositionally biased region" description="Basic and acidic residues" evidence="1">
    <location>
        <begin position="240"/>
        <end position="249"/>
    </location>
</feature>
<feature type="compositionally biased region" description="Basic and acidic residues" evidence="1">
    <location>
        <begin position="401"/>
        <end position="410"/>
    </location>
</feature>
<dbReference type="EMBL" id="JAULSW010000005">
    <property type="protein sequence ID" value="KAK3381552.1"/>
    <property type="molecule type" value="Genomic_DNA"/>
</dbReference>
<accession>A0AAE0NHE8</accession>
<protein>
    <submittedName>
        <fullName evidence="2">Uncharacterized protein</fullName>
    </submittedName>
</protein>
<organism evidence="2 3">
    <name type="scientific">Podospora didyma</name>
    <dbReference type="NCBI Taxonomy" id="330526"/>
    <lineage>
        <taxon>Eukaryota</taxon>
        <taxon>Fungi</taxon>
        <taxon>Dikarya</taxon>
        <taxon>Ascomycota</taxon>
        <taxon>Pezizomycotina</taxon>
        <taxon>Sordariomycetes</taxon>
        <taxon>Sordariomycetidae</taxon>
        <taxon>Sordariales</taxon>
        <taxon>Podosporaceae</taxon>
        <taxon>Podospora</taxon>
    </lineage>
</organism>